<dbReference type="InterPro" id="IPR004252">
    <property type="entry name" value="Probable_transposase_24"/>
</dbReference>
<dbReference type="PANTHER" id="PTHR33018">
    <property type="entry name" value="OS10G0338966 PROTEIN-RELATED"/>
    <property type="match status" value="1"/>
</dbReference>
<keyword evidence="3" id="KW-1185">Reference proteome</keyword>
<proteinExistence type="predicted"/>
<dbReference type="Proteomes" id="UP001202328">
    <property type="component" value="Unassembled WGS sequence"/>
</dbReference>
<name>A0AAD4TF57_9MAGN</name>
<feature type="compositionally biased region" description="Polar residues" evidence="1">
    <location>
        <begin position="191"/>
        <end position="212"/>
    </location>
</feature>
<reference evidence="2" key="1">
    <citation type="submission" date="2022-04" db="EMBL/GenBank/DDBJ databases">
        <title>A functionally conserved STORR gene fusion in Papaver species that diverged 16.8 million years ago.</title>
        <authorList>
            <person name="Catania T."/>
        </authorList>
    </citation>
    <scope>NUCLEOTIDE SEQUENCE</scope>
    <source>
        <strain evidence="2">S-188037</strain>
    </source>
</reference>
<evidence type="ECO:0008006" key="4">
    <source>
        <dbReference type="Google" id="ProtNLM"/>
    </source>
</evidence>
<evidence type="ECO:0000256" key="1">
    <source>
        <dbReference type="SAM" id="MobiDB-lite"/>
    </source>
</evidence>
<dbReference type="Pfam" id="PF03004">
    <property type="entry name" value="Transposase_24"/>
    <property type="match status" value="1"/>
</dbReference>
<feature type="region of interest" description="Disordered" evidence="1">
    <location>
        <begin position="484"/>
        <end position="504"/>
    </location>
</feature>
<dbReference type="PANTHER" id="PTHR33018:SF37">
    <property type="entry name" value="TRANSPOSASE TNP1_EN_SPM-LIKE DOMAIN-CONTAINING PROTEIN"/>
    <property type="match status" value="1"/>
</dbReference>
<comment type="caution">
    <text evidence="2">The sequence shown here is derived from an EMBL/GenBank/DDBJ whole genome shotgun (WGS) entry which is preliminary data.</text>
</comment>
<protein>
    <recommendedName>
        <fullName evidence="4">Transposase Tnp1/En/Spm-like domain-containing protein</fullName>
    </recommendedName>
</protein>
<evidence type="ECO:0000313" key="2">
    <source>
        <dbReference type="EMBL" id="KAI3957988.1"/>
    </source>
</evidence>
<feature type="compositionally biased region" description="Low complexity" evidence="1">
    <location>
        <begin position="584"/>
        <end position="600"/>
    </location>
</feature>
<accession>A0AAD4TF57</accession>
<organism evidence="2 3">
    <name type="scientific">Papaver atlanticum</name>
    <dbReference type="NCBI Taxonomy" id="357466"/>
    <lineage>
        <taxon>Eukaryota</taxon>
        <taxon>Viridiplantae</taxon>
        <taxon>Streptophyta</taxon>
        <taxon>Embryophyta</taxon>
        <taxon>Tracheophyta</taxon>
        <taxon>Spermatophyta</taxon>
        <taxon>Magnoliopsida</taxon>
        <taxon>Ranunculales</taxon>
        <taxon>Papaveraceae</taxon>
        <taxon>Papaveroideae</taxon>
        <taxon>Papaver</taxon>
    </lineage>
</organism>
<evidence type="ECO:0000313" key="3">
    <source>
        <dbReference type="Proteomes" id="UP001202328"/>
    </source>
</evidence>
<feature type="region of interest" description="Disordered" evidence="1">
    <location>
        <begin position="584"/>
        <end position="604"/>
    </location>
</feature>
<feature type="region of interest" description="Disordered" evidence="1">
    <location>
        <begin position="1"/>
        <end position="27"/>
    </location>
</feature>
<gene>
    <name evidence="2" type="ORF">MKW98_020630</name>
</gene>
<feature type="region of interest" description="Disordered" evidence="1">
    <location>
        <begin position="157"/>
        <end position="212"/>
    </location>
</feature>
<dbReference type="AlphaFoldDB" id="A0AAD4TF57"/>
<sequence length="782" mass="86204">MRSKKLELQEAQQKQKKPSTTKSCSESFNGSWANEIVSIAADARANAVALKKQRSSTTKPCSAFVYGSKANEIVTDPVDERLIDDMPDAGGDIRDENTVDSWSDIRDEDADMVDTGNDIREEDADILDADGNGEMQFAEDQSSPTNSDEDADILGANESVVDDQSLPTTSEKVAGSSRKRKHDMVRRQVTDPHSQFNNANCTDNGQGSTSMPSGTRKLIIFDKYGRPCDVGSEVFATDIGRIVRLHCPPAIESWTKVPHSIKDNIWKDIVIKYVVPEIYKPNVLLRANKAYKNWKRQLRVELDKHDTVAERKINMPKRLIKNREDWESFVDFCNTDEDKKRRAIGKKAREGLEFLHSCGRKGIHRKIYDLEKESPTGEVTRAAIFLDTHIPKNINDPESPSISDIKMRLIKELVEANPDGQKDIGNDAVSLVCGRDTRGVVLGLGGGVSITKVRASAASVESLRKVQQENKSLQSDIHLLRTQYGLPTPNHTSTLRTDDGLPTQNYTSTPYTLSASDIHSLRTHTHTSTPSNQSASDIHLLRAHYGLPPQNHTFTPSNLSAPHTQNRTCRPLNQSASNIQICTSSAPSNQSASQAPGASNLAARSHVAPDVSNCSRLAPDGSNLPVRSSLASPAANLPGSSCFIRNFKGRTIALGSINTAYPPMENVYSLSIEEIFDKNAELFDEDGKLGDVMIGGVINWPKACVQSDFPTSSCFIRSFRRKMIAFGSFNTADPPMDHVYSVIVKEIYDRDAELFDEDGKLGDIMIGGLINWPKACVQSCQQ</sequence>
<dbReference type="EMBL" id="JAJJMB010001184">
    <property type="protein sequence ID" value="KAI3957988.1"/>
    <property type="molecule type" value="Genomic_DNA"/>
</dbReference>